<name>A0A0B6YIA7_9EUPU</name>
<accession>A0A0B6YIA7</accession>
<feature type="compositionally biased region" description="Polar residues" evidence="1">
    <location>
        <begin position="1"/>
        <end position="22"/>
    </location>
</feature>
<evidence type="ECO:0000313" key="2">
    <source>
        <dbReference type="EMBL" id="CEK55933.1"/>
    </source>
</evidence>
<protein>
    <submittedName>
        <fullName evidence="2">Uncharacterized protein</fullName>
    </submittedName>
</protein>
<dbReference type="AlphaFoldDB" id="A0A0B6YIA7"/>
<sequence>STTAQTKQLSTGSLKLPINTTPAAKPCQTSKPKAKSKSKKSESKKIVNPDSERNEEDIAATVQQIL</sequence>
<dbReference type="EMBL" id="HACG01009068">
    <property type="protein sequence ID" value="CEK55933.1"/>
    <property type="molecule type" value="Transcribed_RNA"/>
</dbReference>
<evidence type="ECO:0000256" key="1">
    <source>
        <dbReference type="SAM" id="MobiDB-lite"/>
    </source>
</evidence>
<gene>
    <name evidence="2" type="primary">ORF26403</name>
</gene>
<proteinExistence type="predicted"/>
<reference evidence="2" key="1">
    <citation type="submission" date="2014-12" db="EMBL/GenBank/DDBJ databases">
        <title>Insight into the proteome of Arion vulgaris.</title>
        <authorList>
            <person name="Aradska J."/>
            <person name="Bulat T."/>
            <person name="Smidak R."/>
            <person name="Sarate P."/>
            <person name="Gangsoo J."/>
            <person name="Sialana F."/>
            <person name="Bilban M."/>
            <person name="Lubec G."/>
        </authorList>
    </citation>
    <scope>NUCLEOTIDE SEQUENCE</scope>
    <source>
        <tissue evidence="2">Skin</tissue>
    </source>
</reference>
<feature type="non-terminal residue" evidence="2">
    <location>
        <position position="1"/>
    </location>
</feature>
<feature type="non-terminal residue" evidence="2">
    <location>
        <position position="66"/>
    </location>
</feature>
<feature type="region of interest" description="Disordered" evidence="1">
    <location>
        <begin position="1"/>
        <end position="66"/>
    </location>
</feature>
<feature type="compositionally biased region" description="Basic and acidic residues" evidence="1">
    <location>
        <begin position="39"/>
        <end position="52"/>
    </location>
</feature>
<organism evidence="2">
    <name type="scientific">Arion vulgaris</name>
    <dbReference type="NCBI Taxonomy" id="1028688"/>
    <lineage>
        <taxon>Eukaryota</taxon>
        <taxon>Metazoa</taxon>
        <taxon>Spiralia</taxon>
        <taxon>Lophotrochozoa</taxon>
        <taxon>Mollusca</taxon>
        <taxon>Gastropoda</taxon>
        <taxon>Heterobranchia</taxon>
        <taxon>Euthyneura</taxon>
        <taxon>Panpulmonata</taxon>
        <taxon>Eupulmonata</taxon>
        <taxon>Stylommatophora</taxon>
        <taxon>Helicina</taxon>
        <taxon>Arionoidea</taxon>
        <taxon>Arionidae</taxon>
        <taxon>Arion</taxon>
    </lineage>
</organism>